<proteinExistence type="predicted"/>
<organism evidence="3 4">
    <name type="scientific">Trema orientale</name>
    <name type="common">Charcoal tree</name>
    <name type="synonym">Celtis orientalis</name>
    <dbReference type="NCBI Taxonomy" id="63057"/>
    <lineage>
        <taxon>Eukaryota</taxon>
        <taxon>Viridiplantae</taxon>
        <taxon>Streptophyta</taxon>
        <taxon>Embryophyta</taxon>
        <taxon>Tracheophyta</taxon>
        <taxon>Spermatophyta</taxon>
        <taxon>Magnoliopsida</taxon>
        <taxon>eudicotyledons</taxon>
        <taxon>Gunneridae</taxon>
        <taxon>Pentapetalae</taxon>
        <taxon>rosids</taxon>
        <taxon>fabids</taxon>
        <taxon>Rosales</taxon>
        <taxon>Cannabaceae</taxon>
        <taxon>Trema</taxon>
    </lineage>
</organism>
<protein>
    <recommendedName>
        <fullName evidence="5">Transmembrane protein</fullName>
    </recommendedName>
</protein>
<keyword evidence="2" id="KW-0732">Signal</keyword>
<evidence type="ECO:0000256" key="1">
    <source>
        <dbReference type="SAM" id="Phobius"/>
    </source>
</evidence>
<evidence type="ECO:0000313" key="3">
    <source>
        <dbReference type="EMBL" id="PON59384.1"/>
    </source>
</evidence>
<keyword evidence="1" id="KW-0472">Membrane</keyword>
<evidence type="ECO:0008006" key="5">
    <source>
        <dbReference type="Google" id="ProtNLM"/>
    </source>
</evidence>
<dbReference type="InParanoid" id="A0A2P5CEG3"/>
<reference evidence="4" key="1">
    <citation type="submission" date="2016-06" db="EMBL/GenBank/DDBJ databases">
        <title>Parallel loss of symbiosis genes in relatives of nitrogen-fixing non-legume Parasponia.</title>
        <authorList>
            <person name="Van Velzen R."/>
            <person name="Holmer R."/>
            <person name="Bu F."/>
            <person name="Rutten L."/>
            <person name="Van Zeijl A."/>
            <person name="Liu W."/>
            <person name="Santuari L."/>
            <person name="Cao Q."/>
            <person name="Sharma T."/>
            <person name="Shen D."/>
            <person name="Roswanjaya Y."/>
            <person name="Wardhani T."/>
            <person name="Kalhor M.S."/>
            <person name="Jansen J."/>
            <person name="Van den Hoogen J."/>
            <person name="Gungor B."/>
            <person name="Hartog M."/>
            <person name="Hontelez J."/>
            <person name="Verver J."/>
            <person name="Yang W.-C."/>
            <person name="Schijlen E."/>
            <person name="Repin R."/>
            <person name="Schilthuizen M."/>
            <person name="Schranz E."/>
            <person name="Heidstra R."/>
            <person name="Miyata K."/>
            <person name="Fedorova E."/>
            <person name="Kohlen W."/>
            <person name="Bisseling T."/>
            <person name="Smit S."/>
            <person name="Geurts R."/>
        </authorList>
    </citation>
    <scope>NUCLEOTIDE SEQUENCE [LARGE SCALE GENOMIC DNA]</scope>
    <source>
        <strain evidence="4">cv. RG33-2</strain>
    </source>
</reference>
<evidence type="ECO:0000313" key="4">
    <source>
        <dbReference type="Proteomes" id="UP000237000"/>
    </source>
</evidence>
<accession>A0A2P5CEG3</accession>
<name>A0A2P5CEG3_TREOI</name>
<sequence>MERSAKALLTLTVLLMAFMVRIEGGRDVPMKDEADADGPQHTLVLGGLGGFPWGVFPWLGLGLGLGNLVPWLGGLPWLGGHGGLFPWKKEDLRNEMKGNAPKGEGGAFGQSP</sequence>
<gene>
    <name evidence="3" type="ORF">TorRG33x02_288680</name>
</gene>
<comment type="caution">
    <text evidence="3">The sequence shown here is derived from an EMBL/GenBank/DDBJ whole genome shotgun (WGS) entry which is preliminary data.</text>
</comment>
<feature type="chain" id="PRO_5015184252" description="Transmembrane protein" evidence="2">
    <location>
        <begin position="25"/>
        <end position="112"/>
    </location>
</feature>
<keyword evidence="4" id="KW-1185">Reference proteome</keyword>
<dbReference type="Proteomes" id="UP000237000">
    <property type="component" value="Unassembled WGS sequence"/>
</dbReference>
<dbReference type="EMBL" id="JXTC01000376">
    <property type="protein sequence ID" value="PON59384.1"/>
    <property type="molecule type" value="Genomic_DNA"/>
</dbReference>
<evidence type="ECO:0000256" key="2">
    <source>
        <dbReference type="SAM" id="SignalP"/>
    </source>
</evidence>
<feature type="transmembrane region" description="Helical" evidence="1">
    <location>
        <begin position="55"/>
        <end position="79"/>
    </location>
</feature>
<feature type="signal peptide" evidence="2">
    <location>
        <begin position="1"/>
        <end position="24"/>
    </location>
</feature>
<keyword evidence="1" id="KW-0812">Transmembrane</keyword>
<dbReference type="AlphaFoldDB" id="A0A2P5CEG3"/>
<keyword evidence="1" id="KW-1133">Transmembrane helix</keyword>